<feature type="domain" description="DUF8115" evidence="2">
    <location>
        <begin position="1"/>
        <end position="127"/>
    </location>
</feature>
<accession>A0A6C0UPT2</accession>
<dbReference type="RefSeq" id="WP_163488319.1">
    <property type="nucleotide sequence ID" value="NZ_CP048738.1"/>
</dbReference>
<dbReference type="GeneID" id="44084441"/>
<evidence type="ECO:0000259" key="2">
    <source>
        <dbReference type="Pfam" id="PF26424"/>
    </source>
</evidence>
<protein>
    <recommendedName>
        <fullName evidence="2">DUF8115 domain-containing protein</fullName>
    </recommendedName>
</protein>
<reference evidence="3 4" key="1">
    <citation type="submission" date="2020-02" db="EMBL/GenBank/DDBJ databases">
        <title>Whole genome sequence of Haloferax alexandrinus pws1.</title>
        <authorList>
            <person name="Verma D.K."/>
            <person name="Gopal K."/>
            <person name="Prasad E.S."/>
        </authorList>
    </citation>
    <scope>NUCLEOTIDE SEQUENCE [LARGE SCALE GENOMIC DNA]</scope>
    <source>
        <strain evidence="4">wsp1</strain>
    </source>
</reference>
<organism evidence="3 4">
    <name type="scientific">Haloferax volcanii</name>
    <name type="common">Halobacterium volcanii</name>
    <dbReference type="NCBI Taxonomy" id="2246"/>
    <lineage>
        <taxon>Archaea</taxon>
        <taxon>Methanobacteriati</taxon>
        <taxon>Methanobacteriota</taxon>
        <taxon>Stenosarchaea group</taxon>
        <taxon>Halobacteria</taxon>
        <taxon>Halobacteriales</taxon>
        <taxon>Haloferacaceae</taxon>
        <taxon>Haloferax</taxon>
    </lineage>
</organism>
<evidence type="ECO:0000313" key="4">
    <source>
        <dbReference type="Proteomes" id="UP000465667"/>
    </source>
</evidence>
<gene>
    <name evidence="3" type="ORF">G3A49_13490</name>
</gene>
<feature type="region of interest" description="Disordered" evidence="1">
    <location>
        <begin position="1"/>
        <end position="29"/>
    </location>
</feature>
<feature type="compositionally biased region" description="Polar residues" evidence="1">
    <location>
        <begin position="12"/>
        <end position="24"/>
    </location>
</feature>
<evidence type="ECO:0000256" key="1">
    <source>
        <dbReference type="SAM" id="MobiDB-lite"/>
    </source>
</evidence>
<dbReference type="InterPro" id="IPR058428">
    <property type="entry name" value="DUF8115"/>
</dbReference>
<dbReference type="Pfam" id="PF26424">
    <property type="entry name" value="DUF8115"/>
    <property type="match status" value="1"/>
</dbReference>
<dbReference type="EMBL" id="CP048738">
    <property type="protein sequence ID" value="QIB76603.1"/>
    <property type="molecule type" value="Genomic_DNA"/>
</dbReference>
<dbReference type="Proteomes" id="UP000465667">
    <property type="component" value="Chromosome"/>
</dbReference>
<name>A0A6C0UPT2_HALVO</name>
<dbReference type="KEGG" id="hale:G3A49_13490"/>
<proteinExistence type="predicted"/>
<sequence length="128" mass="13599">MSDDADLEELKAQTQKGSRVSAQTKQDDGDLTDALVDALEAVENGDVHPNVSVRDGHTAALLHALENNPEAMHDTVDSLRDFLGGNADGEVDKSVLIRLLLRAGLRAGAPDTRESLADAIAERASNEV</sequence>
<evidence type="ECO:0000313" key="3">
    <source>
        <dbReference type="EMBL" id="QIB76603.1"/>
    </source>
</evidence>
<dbReference type="AlphaFoldDB" id="A0A6C0UPT2"/>